<feature type="transmembrane region" description="Helical" evidence="1">
    <location>
        <begin position="30"/>
        <end position="47"/>
    </location>
</feature>
<feature type="transmembrane region" description="Helical" evidence="1">
    <location>
        <begin position="59"/>
        <end position="77"/>
    </location>
</feature>
<dbReference type="AlphaFoldDB" id="A0A0W1R5D7"/>
<feature type="transmembrane region" description="Helical" evidence="1">
    <location>
        <begin position="83"/>
        <end position="102"/>
    </location>
</feature>
<dbReference type="Pfam" id="PF26064">
    <property type="entry name" value="DUF8023"/>
    <property type="match status" value="1"/>
</dbReference>
<keyword evidence="1" id="KW-0472">Membrane</keyword>
<dbReference type="InterPro" id="IPR058336">
    <property type="entry name" value="VP3-like_halobact-type"/>
</dbReference>
<comment type="caution">
    <text evidence="2">The sequence shown here is derived from an EMBL/GenBank/DDBJ whole genome shotgun (WGS) entry which is preliminary data.</text>
</comment>
<evidence type="ECO:0000313" key="2">
    <source>
        <dbReference type="EMBL" id="KTG08455.1"/>
    </source>
</evidence>
<keyword evidence="3" id="KW-1185">Reference proteome</keyword>
<reference evidence="2 3" key="1">
    <citation type="submission" date="2015-12" db="EMBL/GenBank/DDBJ databases">
        <title>Haloprofundus marisrubri gen. nov., sp. nov., an extremely halophilic archaeon isolated from the Discovery deep brine-seawater interface in the Red Sea.</title>
        <authorList>
            <person name="Zhang G."/>
            <person name="Stingl U."/>
            <person name="Rashid M."/>
        </authorList>
    </citation>
    <scope>NUCLEOTIDE SEQUENCE [LARGE SCALE GENOMIC DNA]</scope>
    <source>
        <strain evidence="2 3">SB9</strain>
    </source>
</reference>
<organism evidence="2 3">
    <name type="scientific">Haloprofundus marisrubri</name>
    <dbReference type="NCBI Taxonomy" id="1514971"/>
    <lineage>
        <taxon>Archaea</taxon>
        <taxon>Methanobacteriati</taxon>
        <taxon>Methanobacteriota</taxon>
        <taxon>Stenosarchaea group</taxon>
        <taxon>Halobacteria</taxon>
        <taxon>Halobacteriales</taxon>
        <taxon>Haloferacaceae</taxon>
        <taxon>Haloprofundus</taxon>
    </lineage>
</organism>
<keyword evidence="1" id="KW-0812">Transmembrane</keyword>
<gene>
    <name evidence="2" type="ORF">AUR64_17380</name>
</gene>
<dbReference type="Proteomes" id="UP000054387">
    <property type="component" value="Unassembled WGS sequence"/>
</dbReference>
<dbReference type="EMBL" id="LOPU01000030">
    <property type="protein sequence ID" value="KTG08455.1"/>
    <property type="molecule type" value="Genomic_DNA"/>
</dbReference>
<name>A0A0W1R5D7_9EURY</name>
<keyword evidence="1" id="KW-1133">Transmembrane helix</keyword>
<evidence type="ECO:0000313" key="3">
    <source>
        <dbReference type="Proteomes" id="UP000054387"/>
    </source>
</evidence>
<accession>A0A0W1R5D7</accession>
<sequence>MLVSFGVFAVTLLIGDISLGGTIKEVPGLPIAMLGTYSSFGAGYIFVRSRKRLDRLDKVGLGLFSLVPFGTFFVSPVQEFVLGEPLVGAVFAVPMFIAYGLVNER</sequence>
<evidence type="ECO:0000256" key="1">
    <source>
        <dbReference type="SAM" id="Phobius"/>
    </source>
</evidence>
<protein>
    <submittedName>
        <fullName evidence="2">Uncharacterized protein</fullName>
    </submittedName>
</protein>
<proteinExistence type="predicted"/>